<dbReference type="Gene3D" id="3.30.200.20">
    <property type="entry name" value="Phosphorylase Kinase, domain 1"/>
    <property type="match status" value="1"/>
</dbReference>
<keyword evidence="20" id="KW-1185">Reference proteome</keyword>
<evidence type="ECO:0000256" key="17">
    <source>
        <dbReference type="SAM" id="MobiDB-lite"/>
    </source>
</evidence>
<dbReference type="PANTHER" id="PTHR24056:SF233">
    <property type="entry name" value="CYCLIN-DEPENDENT KINASE 9"/>
    <property type="match status" value="1"/>
</dbReference>
<feature type="compositionally biased region" description="Basic and acidic residues" evidence="17">
    <location>
        <begin position="533"/>
        <end position="544"/>
    </location>
</feature>
<evidence type="ECO:0000256" key="15">
    <source>
        <dbReference type="ARBA" id="ARBA00073250"/>
    </source>
</evidence>
<feature type="region of interest" description="Disordered" evidence="17">
    <location>
        <begin position="368"/>
        <end position="544"/>
    </location>
</feature>
<comment type="similarity">
    <text evidence="2">Belongs to the protein kinase superfamily. CMGC Ser/Thr protein kinase family. CDC2/CDKX subfamily.</text>
</comment>
<dbReference type="SUPFAM" id="SSF56112">
    <property type="entry name" value="Protein kinase-like (PK-like)"/>
    <property type="match status" value="1"/>
</dbReference>
<dbReference type="PROSITE" id="PS00107">
    <property type="entry name" value="PROTEIN_KINASE_ATP"/>
    <property type="match status" value="1"/>
</dbReference>
<dbReference type="GO" id="GO:0004693">
    <property type="term" value="F:cyclin-dependent protein serine/threonine kinase activity"/>
    <property type="evidence" value="ECO:0007669"/>
    <property type="project" value="UniProtKB-EC"/>
</dbReference>
<feature type="binding site" evidence="16">
    <location>
        <position position="67"/>
    </location>
    <ligand>
        <name>ATP</name>
        <dbReference type="ChEBI" id="CHEBI:30616"/>
    </ligand>
</feature>
<reference evidence="19" key="1">
    <citation type="journal article" date="2023" name="Mol. Plant Microbe Interact.">
        <title>Elucidating the Obligate Nature and Biological Capacity of an Invasive Fungal Corn Pathogen.</title>
        <authorList>
            <person name="MacCready J.S."/>
            <person name="Roggenkamp E.M."/>
            <person name="Gdanetz K."/>
            <person name="Chilvers M.I."/>
        </authorList>
    </citation>
    <scope>NUCLEOTIDE SEQUENCE</scope>
    <source>
        <strain evidence="19">PM02</strain>
    </source>
</reference>
<keyword evidence="6" id="KW-0808">Transferase</keyword>
<dbReference type="Pfam" id="PF00069">
    <property type="entry name" value="Pkinase"/>
    <property type="match status" value="1"/>
</dbReference>
<keyword evidence="10" id="KW-0539">Nucleus</keyword>
<dbReference type="EC" id="2.7.11.22" evidence="4"/>
<evidence type="ECO:0000256" key="12">
    <source>
        <dbReference type="ARBA" id="ARBA00047811"/>
    </source>
</evidence>
<keyword evidence="9 16" id="KW-0067">ATP-binding</keyword>
<dbReference type="GO" id="GO:0008353">
    <property type="term" value="F:RNA polymerase II CTD heptapeptide repeat kinase activity"/>
    <property type="evidence" value="ECO:0007669"/>
    <property type="project" value="UniProtKB-EC"/>
</dbReference>
<dbReference type="Proteomes" id="UP001217918">
    <property type="component" value="Unassembled WGS sequence"/>
</dbReference>
<keyword evidence="5" id="KW-0723">Serine/threonine-protein kinase</keyword>
<dbReference type="InterPro" id="IPR008271">
    <property type="entry name" value="Ser/Thr_kinase_AS"/>
</dbReference>
<sequence length="544" mass="62088">MSVVDSRDSGNGTSPRAFAIAHQRPKSSFTGCSKIGDYEILGKLGEGTFGEVHRARQRRTGTHVALKKIIMHNEKDGFPITALREIKLLKLLSHKNILRLVDMAVEHPSQRNNDKRKRPIMYMATPYMDHDLSGLLDNPSVKFTEAQIKCYLLQLLEGLRYLHDNNILHRDMKAANLLINNKGILQIADFGLARHYEGPKPVEGHGGGEGYRDYTSLVVTRWYRPPELLLQLKRYTTAIDMWGVGCVFGEMLIGKPILTGESDQHQLEIIFDLCGTPTEETMPGWRSLPGGERLTPPPRAGNLSQRFRQYGTGAVSLLKDLLKLDWRKRINAMDALKHTYFKTSPFPANPSDLPTFEDSHELDRRRFNKERGNQLPPAPKGGTVGRGAVADPNAGFNGGDYGRNGPNGNRYQRNRPPAGEERQPAWHRERGLPPRPPPPVDYGNGNGWDGAADQSERYRDRDRPPRSRAGGGASNTDTYIPSYDRDAPRPPREERRHREEWDDRRYGHERDRRRPEFEERSRASRTRSRSRSPIRERERDVYRR</sequence>
<evidence type="ECO:0000256" key="9">
    <source>
        <dbReference type="ARBA" id="ARBA00022840"/>
    </source>
</evidence>
<evidence type="ECO:0000313" key="19">
    <source>
        <dbReference type="EMBL" id="KAK2069595.1"/>
    </source>
</evidence>
<evidence type="ECO:0000256" key="1">
    <source>
        <dbReference type="ARBA" id="ARBA00004123"/>
    </source>
</evidence>
<dbReference type="InterPro" id="IPR011009">
    <property type="entry name" value="Kinase-like_dom_sf"/>
</dbReference>
<comment type="catalytic activity">
    <reaction evidence="12">
        <text>L-threonyl-[protein] + ATP = O-phospho-L-threonyl-[protein] + ADP + H(+)</text>
        <dbReference type="Rhea" id="RHEA:46608"/>
        <dbReference type="Rhea" id="RHEA-COMP:11060"/>
        <dbReference type="Rhea" id="RHEA-COMP:11605"/>
        <dbReference type="ChEBI" id="CHEBI:15378"/>
        <dbReference type="ChEBI" id="CHEBI:30013"/>
        <dbReference type="ChEBI" id="CHEBI:30616"/>
        <dbReference type="ChEBI" id="CHEBI:61977"/>
        <dbReference type="ChEBI" id="CHEBI:456216"/>
        <dbReference type="EC" id="2.7.11.22"/>
    </reaction>
</comment>
<accession>A0AAD9I2U9</accession>
<evidence type="ECO:0000256" key="4">
    <source>
        <dbReference type="ARBA" id="ARBA00012425"/>
    </source>
</evidence>
<evidence type="ECO:0000256" key="10">
    <source>
        <dbReference type="ARBA" id="ARBA00023242"/>
    </source>
</evidence>
<organism evidence="19 20">
    <name type="scientific">Phyllachora maydis</name>
    <dbReference type="NCBI Taxonomy" id="1825666"/>
    <lineage>
        <taxon>Eukaryota</taxon>
        <taxon>Fungi</taxon>
        <taxon>Dikarya</taxon>
        <taxon>Ascomycota</taxon>
        <taxon>Pezizomycotina</taxon>
        <taxon>Sordariomycetes</taxon>
        <taxon>Sordariomycetidae</taxon>
        <taxon>Phyllachorales</taxon>
        <taxon>Phyllachoraceae</taxon>
        <taxon>Phyllachora</taxon>
    </lineage>
</organism>
<protein>
    <recommendedName>
        <fullName evidence="11">Serine/threonine-protein kinase BUR1</fullName>
        <ecNumber evidence="4">2.7.11.22</ecNumber>
        <ecNumber evidence="3">2.7.11.23</ecNumber>
    </recommendedName>
    <alternativeName>
        <fullName evidence="15">Serine/threonine-protein kinase bur1</fullName>
    </alternativeName>
</protein>
<evidence type="ECO:0000256" key="5">
    <source>
        <dbReference type="ARBA" id="ARBA00022527"/>
    </source>
</evidence>
<evidence type="ECO:0000256" key="13">
    <source>
        <dbReference type="ARBA" id="ARBA00048367"/>
    </source>
</evidence>
<evidence type="ECO:0000259" key="18">
    <source>
        <dbReference type="PROSITE" id="PS50011"/>
    </source>
</evidence>
<proteinExistence type="inferred from homology"/>
<dbReference type="GO" id="GO:0005524">
    <property type="term" value="F:ATP binding"/>
    <property type="evidence" value="ECO:0007669"/>
    <property type="project" value="UniProtKB-UniRule"/>
</dbReference>
<keyword evidence="7 16" id="KW-0547">Nucleotide-binding</keyword>
<comment type="catalytic activity">
    <reaction evidence="14">
        <text>[DNA-directed RNA polymerase] + ATP = phospho-[DNA-directed RNA polymerase] + ADP + H(+)</text>
        <dbReference type="Rhea" id="RHEA:10216"/>
        <dbReference type="Rhea" id="RHEA-COMP:11321"/>
        <dbReference type="Rhea" id="RHEA-COMP:11322"/>
        <dbReference type="ChEBI" id="CHEBI:15378"/>
        <dbReference type="ChEBI" id="CHEBI:30616"/>
        <dbReference type="ChEBI" id="CHEBI:43176"/>
        <dbReference type="ChEBI" id="CHEBI:68546"/>
        <dbReference type="ChEBI" id="CHEBI:456216"/>
        <dbReference type="EC" id="2.7.11.23"/>
    </reaction>
</comment>
<dbReference type="EMBL" id="JAQQPM010000003">
    <property type="protein sequence ID" value="KAK2069595.1"/>
    <property type="molecule type" value="Genomic_DNA"/>
</dbReference>
<feature type="compositionally biased region" description="Basic residues" evidence="17">
    <location>
        <begin position="523"/>
        <end position="532"/>
    </location>
</feature>
<feature type="compositionally biased region" description="Basic and acidic residues" evidence="17">
    <location>
        <begin position="418"/>
        <end position="432"/>
    </location>
</feature>
<dbReference type="PANTHER" id="PTHR24056">
    <property type="entry name" value="CELL DIVISION PROTEIN KINASE"/>
    <property type="match status" value="1"/>
</dbReference>
<feature type="domain" description="Protein kinase" evidence="18">
    <location>
        <begin position="38"/>
        <end position="341"/>
    </location>
</feature>
<dbReference type="PROSITE" id="PS50011">
    <property type="entry name" value="PROTEIN_KINASE_DOM"/>
    <property type="match status" value="1"/>
</dbReference>
<evidence type="ECO:0000256" key="14">
    <source>
        <dbReference type="ARBA" id="ARBA00049280"/>
    </source>
</evidence>
<evidence type="ECO:0000256" key="16">
    <source>
        <dbReference type="PROSITE-ProRule" id="PRU10141"/>
    </source>
</evidence>
<dbReference type="InterPro" id="IPR000719">
    <property type="entry name" value="Prot_kinase_dom"/>
</dbReference>
<dbReference type="InterPro" id="IPR050108">
    <property type="entry name" value="CDK"/>
</dbReference>
<evidence type="ECO:0000256" key="6">
    <source>
        <dbReference type="ARBA" id="ARBA00022679"/>
    </source>
</evidence>
<feature type="region of interest" description="Disordered" evidence="17">
    <location>
        <begin position="281"/>
        <end position="302"/>
    </location>
</feature>
<evidence type="ECO:0000256" key="8">
    <source>
        <dbReference type="ARBA" id="ARBA00022777"/>
    </source>
</evidence>
<evidence type="ECO:0000313" key="20">
    <source>
        <dbReference type="Proteomes" id="UP001217918"/>
    </source>
</evidence>
<comment type="subcellular location">
    <subcellularLocation>
        <location evidence="1">Nucleus</location>
    </subcellularLocation>
</comment>
<dbReference type="EC" id="2.7.11.23" evidence="3"/>
<feature type="compositionally biased region" description="Basic and acidic residues" evidence="17">
    <location>
        <begin position="483"/>
        <end position="522"/>
    </location>
</feature>
<dbReference type="Gene3D" id="1.10.510.10">
    <property type="entry name" value="Transferase(Phosphotransferase) domain 1"/>
    <property type="match status" value="1"/>
</dbReference>
<dbReference type="FunFam" id="3.30.200.20:FF:000514">
    <property type="entry name" value="Serine/threonine-protein kinase BUR1"/>
    <property type="match status" value="1"/>
</dbReference>
<dbReference type="InterPro" id="IPR017441">
    <property type="entry name" value="Protein_kinase_ATP_BS"/>
</dbReference>
<comment type="catalytic activity">
    <reaction evidence="13">
        <text>L-seryl-[protein] + ATP = O-phospho-L-seryl-[protein] + ADP + H(+)</text>
        <dbReference type="Rhea" id="RHEA:17989"/>
        <dbReference type="Rhea" id="RHEA-COMP:9863"/>
        <dbReference type="Rhea" id="RHEA-COMP:11604"/>
        <dbReference type="ChEBI" id="CHEBI:15378"/>
        <dbReference type="ChEBI" id="CHEBI:29999"/>
        <dbReference type="ChEBI" id="CHEBI:30616"/>
        <dbReference type="ChEBI" id="CHEBI:83421"/>
        <dbReference type="ChEBI" id="CHEBI:456216"/>
        <dbReference type="EC" id="2.7.11.22"/>
    </reaction>
</comment>
<evidence type="ECO:0000256" key="3">
    <source>
        <dbReference type="ARBA" id="ARBA00012409"/>
    </source>
</evidence>
<dbReference type="AlphaFoldDB" id="A0AAD9I2U9"/>
<evidence type="ECO:0000256" key="11">
    <source>
        <dbReference type="ARBA" id="ARBA00041018"/>
    </source>
</evidence>
<comment type="caution">
    <text evidence="19">The sequence shown here is derived from an EMBL/GenBank/DDBJ whole genome shotgun (WGS) entry which is preliminary data.</text>
</comment>
<feature type="compositionally biased region" description="Basic and acidic residues" evidence="17">
    <location>
        <begin position="454"/>
        <end position="465"/>
    </location>
</feature>
<dbReference type="GO" id="GO:0005634">
    <property type="term" value="C:nucleus"/>
    <property type="evidence" value="ECO:0007669"/>
    <property type="project" value="UniProtKB-SubCell"/>
</dbReference>
<dbReference type="SMART" id="SM00220">
    <property type="entry name" value="S_TKc"/>
    <property type="match status" value="1"/>
</dbReference>
<name>A0AAD9I2U9_9PEZI</name>
<dbReference type="FunFam" id="1.10.510.10:FF:000562">
    <property type="entry name" value="Serine/threonine-protein kinase bur1"/>
    <property type="match status" value="1"/>
</dbReference>
<dbReference type="PROSITE" id="PS00108">
    <property type="entry name" value="PROTEIN_KINASE_ST"/>
    <property type="match status" value="1"/>
</dbReference>
<gene>
    <name evidence="19" type="ORF">P8C59_004157</name>
</gene>
<keyword evidence="8" id="KW-0418">Kinase</keyword>
<evidence type="ECO:0000256" key="2">
    <source>
        <dbReference type="ARBA" id="ARBA00006485"/>
    </source>
</evidence>
<dbReference type="CDD" id="cd07866">
    <property type="entry name" value="STKc_BUR1"/>
    <property type="match status" value="1"/>
</dbReference>
<evidence type="ECO:0000256" key="7">
    <source>
        <dbReference type="ARBA" id="ARBA00022741"/>
    </source>
</evidence>